<reference evidence="1 2" key="1">
    <citation type="submission" date="2017-11" db="EMBL/GenBank/DDBJ databases">
        <title>Genomic Encyclopedia of Archaeal and Bacterial Type Strains, Phase II (KMG-II): From Individual Species to Whole Genera.</title>
        <authorList>
            <person name="Goeker M."/>
        </authorList>
    </citation>
    <scope>NUCLEOTIDE SEQUENCE [LARGE SCALE GENOMIC DNA]</scope>
    <source>
        <strain evidence="1 2">DSM 11115</strain>
    </source>
</reference>
<dbReference type="EMBL" id="PGFA01000004">
    <property type="protein sequence ID" value="PJJ48809.1"/>
    <property type="molecule type" value="Genomic_DNA"/>
</dbReference>
<keyword evidence="2" id="KW-1185">Reference proteome</keyword>
<sequence>MLTDFIDKYSTATITLAQTTFMHLEVEGAHLFRIDFEEKVEAKLKPGRGGVLAHHTTHPLLSHYNDDKTEVYINSAPDDPAGLYEGIQEVIARNPQEWRDGEASCFKSDFTTIKSDYTTGDGTIKEVLIQGRGKLISLAPPSIASAVLAACDKHGVATKAFTHPSSYHPHQYSLLSIGPYYVIAFGFSVRKLQ</sequence>
<dbReference type="RefSeq" id="WP_157807737.1">
    <property type="nucleotide sequence ID" value="NZ_PGFA01000004.1"/>
</dbReference>
<accession>A0A2M9ASX4</accession>
<gene>
    <name evidence="1" type="ORF">CLV45_4521</name>
</gene>
<evidence type="ECO:0000313" key="2">
    <source>
        <dbReference type="Proteomes" id="UP000228535"/>
    </source>
</evidence>
<name>A0A2M9ASX4_9BACT</name>
<evidence type="ECO:0000313" key="1">
    <source>
        <dbReference type="EMBL" id="PJJ48809.1"/>
    </source>
</evidence>
<protein>
    <submittedName>
        <fullName evidence="1">Uncharacterized protein</fullName>
    </submittedName>
</protein>
<organism evidence="1 2">
    <name type="scientific">Hymenobacter chitinivorans DSM 11115</name>
    <dbReference type="NCBI Taxonomy" id="1121954"/>
    <lineage>
        <taxon>Bacteria</taxon>
        <taxon>Pseudomonadati</taxon>
        <taxon>Bacteroidota</taxon>
        <taxon>Cytophagia</taxon>
        <taxon>Cytophagales</taxon>
        <taxon>Hymenobacteraceae</taxon>
        <taxon>Hymenobacter</taxon>
    </lineage>
</organism>
<dbReference type="AlphaFoldDB" id="A0A2M9ASX4"/>
<proteinExistence type="predicted"/>
<dbReference type="OrthoDB" id="878517at2"/>
<dbReference type="Proteomes" id="UP000228535">
    <property type="component" value="Unassembled WGS sequence"/>
</dbReference>
<comment type="caution">
    <text evidence="1">The sequence shown here is derived from an EMBL/GenBank/DDBJ whole genome shotgun (WGS) entry which is preliminary data.</text>
</comment>